<dbReference type="STRING" id="390270.SAMN04488005_1478"/>
<evidence type="ECO:0000256" key="2">
    <source>
        <dbReference type="ARBA" id="ARBA00022556"/>
    </source>
</evidence>
<keyword evidence="8" id="KW-1185">Reference proteome</keyword>
<dbReference type="Gene3D" id="2.160.10.10">
    <property type="entry name" value="Hexapeptide repeat proteins"/>
    <property type="match status" value="1"/>
</dbReference>
<dbReference type="InterPro" id="IPR007691">
    <property type="entry name" value="LpxD"/>
</dbReference>
<dbReference type="GO" id="GO:0009245">
    <property type="term" value="P:lipid A biosynthetic process"/>
    <property type="evidence" value="ECO:0007669"/>
    <property type="project" value="UniProtKB-KW"/>
</dbReference>
<dbReference type="Gene3D" id="3.40.1390.10">
    <property type="entry name" value="MurE/MurF, N-terminal domain"/>
    <property type="match status" value="1"/>
</dbReference>
<dbReference type="CDD" id="cd03352">
    <property type="entry name" value="LbH_LpxD"/>
    <property type="match status" value="1"/>
</dbReference>
<evidence type="ECO:0000256" key="6">
    <source>
        <dbReference type="ARBA" id="ARBA00023315"/>
    </source>
</evidence>
<keyword evidence="2" id="KW-0441">Lipid A biosynthesis</keyword>
<accession>A0A1I6GDU8</accession>
<dbReference type="RefSeq" id="WP_090198314.1">
    <property type="nucleotide sequence ID" value="NZ_FOYP01000001.1"/>
</dbReference>
<evidence type="ECO:0000313" key="8">
    <source>
        <dbReference type="Proteomes" id="UP000199478"/>
    </source>
</evidence>
<keyword evidence="6 7" id="KW-0012">Acyltransferase</keyword>
<evidence type="ECO:0000256" key="3">
    <source>
        <dbReference type="ARBA" id="ARBA00022679"/>
    </source>
</evidence>
<dbReference type="InterPro" id="IPR011004">
    <property type="entry name" value="Trimer_LpxA-like_sf"/>
</dbReference>
<dbReference type="SUPFAM" id="SSF51161">
    <property type="entry name" value="Trimeric LpxA-like enzymes"/>
    <property type="match status" value="1"/>
</dbReference>
<evidence type="ECO:0000256" key="5">
    <source>
        <dbReference type="ARBA" id="ARBA00023098"/>
    </source>
</evidence>
<dbReference type="Pfam" id="PF14602">
    <property type="entry name" value="Hexapep_2"/>
    <property type="match status" value="1"/>
</dbReference>
<dbReference type="EMBL" id="FOYP01000001">
    <property type="protein sequence ID" value="SFR40308.1"/>
    <property type="molecule type" value="Genomic_DNA"/>
</dbReference>
<dbReference type="PANTHER" id="PTHR43378:SF2">
    <property type="entry name" value="UDP-3-O-ACYLGLUCOSAMINE N-ACYLTRANSFERASE 1, MITOCHONDRIAL-RELATED"/>
    <property type="match status" value="1"/>
</dbReference>
<dbReference type="Proteomes" id="UP000199478">
    <property type="component" value="Unassembled WGS sequence"/>
</dbReference>
<keyword evidence="4" id="KW-0677">Repeat</keyword>
<dbReference type="GO" id="GO:0016410">
    <property type="term" value="F:N-acyltransferase activity"/>
    <property type="evidence" value="ECO:0007669"/>
    <property type="project" value="InterPro"/>
</dbReference>
<dbReference type="GO" id="GO:0016020">
    <property type="term" value="C:membrane"/>
    <property type="evidence" value="ECO:0007669"/>
    <property type="project" value="GOC"/>
</dbReference>
<keyword evidence="3 7" id="KW-0808">Transferase</keyword>
<reference evidence="8" key="1">
    <citation type="submission" date="2016-10" db="EMBL/GenBank/DDBJ databases">
        <authorList>
            <person name="Varghese N."/>
            <person name="Submissions S."/>
        </authorList>
    </citation>
    <scope>NUCLEOTIDE SEQUENCE [LARGE SCALE GENOMIC DNA]</scope>
    <source>
        <strain evidence="8">DSM 26879</strain>
    </source>
</reference>
<gene>
    <name evidence="7" type="ORF">SAMN04488005_1478</name>
</gene>
<name>A0A1I6GDU8_9RHOB</name>
<dbReference type="PROSITE" id="PS00101">
    <property type="entry name" value="HEXAPEP_TRANSFERASES"/>
    <property type="match status" value="2"/>
</dbReference>
<evidence type="ECO:0000256" key="1">
    <source>
        <dbReference type="ARBA" id="ARBA00022516"/>
    </source>
</evidence>
<dbReference type="AlphaFoldDB" id="A0A1I6GDU8"/>
<dbReference type="InterPro" id="IPR001451">
    <property type="entry name" value="Hexapep"/>
</dbReference>
<organism evidence="7 8">
    <name type="scientific">Yoonia tamlensis</name>
    <dbReference type="NCBI Taxonomy" id="390270"/>
    <lineage>
        <taxon>Bacteria</taxon>
        <taxon>Pseudomonadati</taxon>
        <taxon>Pseudomonadota</taxon>
        <taxon>Alphaproteobacteria</taxon>
        <taxon>Rhodobacterales</taxon>
        <taxon>Paracoccaceae</taxon>
        <taxon>Yoonia</taxon>
    </lineage>
</organism>
<evidence type="ECO:0000256" key="4">
    <source>
        <dbReference type="ARBA" id="ARBA00022737"/>
    </source>
</evidence>
<keyword evidence="5" id="KW-0443">Lipid metabolism</keyword>
<dbReference type="NCBIfam" id="NF002060">
    <property type="entry name" value="PRK00892.1"/>
    <property type="match status" value="1"/>
</dbReference>
<proteinExistence type="predicted"/>
<dbReference type="InterPro" id="IPR018357">
    <property type="entry name" value="Hexapep_transf_CS"/>
</dbReference>
<protein>
    <submittedName>
        <fullName evidence="7">UDP-3-O-[3-hydroxymyristoyl] glucosamine N-acyltransferase</fullName>
    </submittedName>
</protein>
<keyword evidence="1" id="KW-0444">Lipid biosynthesis</keyword>
<sequence>MPHSVKDIAAALGAKAFGAVDILVGNAAEPAAAGPDDLALAMTPAYGAALAQGRARAAVVWPDADWQALGLEAAIIAPRARLAMAGLTRMLDAPLAGRGISPHAVIDPSASIAANATIGAFTVIGAGAQIGEGTWIGDHVSIAAGVTIGARCQIHAGVRLQRAVRLGAGVILQPNVVIGGDGFSFVSTEPSNVERARETLGVDALQPPADATWHRIHSLGAVEIGDDVEIGAGSTVDAGTIRATRIGRGTKIDNLVQVGHNVIVGEDCLLCAQAGVAGSTVVGDRVVIGGKAGVADNLSIGADVVLGGGSVVLSNVPAGRVMMGYPATKMTTHIDSYKALRRLPRLLHKLSKF</sequence>
<evidence type="ECO:0000313" key="7">
    <source>
        <dbReference type="EMBL" id="SFR40308.1"/>
    </source>
</evidence>
<dbReference type="PANTHER" id="PTHR43378">
    <property type="entry name" value="UDP-3-O-ACYLGLUCOSAMINE N-ACYLTRANSFERASE"/>
    <property type="match status" value="1"/>
</dbReference>
<dbReference type="OrthoDB" id="9784739at2"/>
<dbReference type="Pfam" id="PF00132">
    <property type="entry name" value="Hexapep"/>
    <property type="match status" value="2"/>
</dbReference>